<dbReference type="SUPFAM" id="SSF52540">
    <property type="entry name" value="P-loop containing nucleoside triphosphate hydrolases"/>
    <property type="match status" value="1"/>
</dbReference>
<reference evidence="3" key="1">
    <citation type="journal article" date="2015" name="Nature">
        <title>Complex archaea that bridge the gap between prokaryotes and eukaryotes.</title>
        <authorList>
            <person name="Spang A."/>
            <person name="Saw J.H."/>
            <person name="Jorgensen S.L."/>
            <person name="Zaremba-Niedzwiedzka K."/>
            <person name="Martijn J."/>
            <person name="Lind A.E."/>
            <person name="van Eijk R."/>
            <person name="Schleper C."/>
            <person name="Guy L."/>
            <person name="Ettema T.J."/>
        </authorList>
    </citation>
    <scope>NUCLEOTIDE SEQUENCE</scope>
</reference>
<accession>A0A0F9S4W2</accession>
<evidence type="ECO:0000256" key="2">
    <source>
        <dbReference type="ARBA" id="ARBA00023134"/>
    </source>
</evidence>
<protein>
    <recommendedName>
        <fullName evidence="4">GTP-binding protein</fullName>
    </recommendedName>
</protein>
<proteinExistence type="predicted"/>
<dbReference type="InterPro" id="IPR027417">
    <property type="entry name" value="P-loop_NTPase"/>
</dbReference>
<dbReference type="InterPro" id="IPR044612">
    <property type="entry name" value="ARL2/3"/>
</dbReference>
<sequence>MLSLLQGRDVSTKTEPTVGLEIENSILNGKKVNVWDFGGQQRYRFMWQDFLKGTALTVLICDSTEKNLDQTKEICAKFSRRLGSKVIAIANKQDLPGALSAEQIQKKLGITTYGMSAIRVDLRGRMRRILEYEMNSSE</sequence>
<keyword evidence="1" id="KW-0547">Nucleotide-binding</keyword>
<dbReference type="PANTHER" id="PTHR45697">
    <property type="entry name" value="ADP-RIBOSYLATION FACTOR-LIKE PROTEIN 2-RELATED"/>
    <property type="match status" value="1"/>
</dbReference>
<organism evidence="3">
    <name type="scientific">marine sediment metagenome</name>
    <dbReference type="NCBI Taxonomy" id="412755"/>
    <lineage>
        <taxon>unclassified sequences</taxon>
        <taxon>metagenomes</taxon>
        <taxon>ecological metagenomes</taxon>
    </lineage>
</organism>
<evidence type="ECO:0000256" key="1">
    <source>
        <dbReference type="ARBA" id="ARBA00022741"/>
    </source>
</evidence>
<keyword evidence="2" id="KW-0342">GTP-binding</keyword>
<dbReference type="GO" id="GO:0003924">
    <property type="term" value="F:GTPase activity"/>
    <property type="evidence" value="ECO:0007669"/>
    <property type="project" value="InterPro"/>
</dbReference>
<dbReference type="Pfam" id="PF00025">
    <property type="entry name" value="Arf"/>
    <property type="match status" value="1"/>
</dbReference>
<name>A0A0F9S4W2_9ZZZZ</name>
<comment type="caution">
    <text evidence="3">The sequence shown here is derived from an EMBL/GenBank/DDBJ whole genome shotgun (WGS) entry which is preliminary data.</text>
</comment>
<evidence type="ECO:0000313" key="3">
    <source>
        <dbReference type="EMBL" id="KKN24358.1"/>
    </source>
</evidence>
<dbReference type="EMBL" id="LAZR01002888">
    <property type="protein sequence ID" value="KKN24358.1"/>
    <property type="molecule type" value="Genomic_DNA"/>
</dbReference>
<evidence type="ECO:0008006" key="4">
    <source>
        <dbReference type="Google" id="ProtNLM"/>
    </source>
</evidence>
<dbReference type="Gene3D" id="3.40.50.300">
    <property type="entry name" value="P-loop containing nucleotide triphosphate hydrolases"/>
    <property type="match status" value="1"/>
</dbReference>
<dbReference type="InterPro" id="IPR006689">
    <property type="entry name" value="Small_GTPase_ARF/SAR"/>
</dbReference>
<gene>
    <name evidence="3" type="ORF">LCGC14_0895590</name>
</gene>
<dbReference type="AlphaFoldDB" id="A0A0F9S4W2"/>
<dbReference type="GO" id="GO:0005525">
    <property type="term" value="F:GTP binding"/>
    <property type="evidence" value="ECO:0007669"/>
    <property type="project" value="UniProtKB-KW"/>
</dbReference>